<dbReference type="Pfam" id="PF12796">
    <property type="entry name" value="Ank_2"/>
    <property type="match status" value="3"/>
</dbReference>
<dbReference type="Proteomes" id="UP001150879">
    <property type="component" value="Unassembled WGS sequence"/>
</dbReference>
<evidence type="ECO:0000313" key="5">
    <source>
        <dbReference type="EMBL" id="KAJ5188211.1"/>
    </source>
</evidence>
<dbReference type="PANTHER" id="PTHR10039">
    <property type="entry name" value="AMELOGENIN"/>
    <property type="match status" value="1"/>
</dbReference>
<dbReference type="Gene3D" id="1.25.40.20">
    <property type="entry name" value="Ankyrin repeat-containing domain"/>
    <property type="match status" value="1"/>
</dbReference>
<dbReference type="SUPFAM" id="SSF48403">
    <property type="entry name" value="Ankyrin repeat"/>
    <property type="match status" value="1"/>
</dbReference>
<evidence type="ECO:0000259" key="3">
    <source>
        <dbReference type="Pfam" id="PF22939"/>
    </source>
</evidence>
<dbReference type="AlphaFoldDB" id="A0A9W9J2U3"/>
<evidence type="ECO:0000256" key="2">
    <source>
        <dbReference type="PROSITE-ProRule" id="PRU00023"/>
    </source>
</evidence>
<dbReference type="InterPro" id="IPR054471">
    <property type="entry name" value="GPIID_WHD"/>
</dbReference>
<evidence type="ECO:0000259" key="4">
    <source>
        <dbReference type="Pfam" id="PF24883"/>
    </source>
</evidence>
<proteinExistence type="predicted"/>
<dbReference type="InterPro" id="IPR056884">
    <property type="entry name" value="NPHP3-like_N"/>
</dbReference>
<accession>A0A9W9J2U3</accession>
<feature type="repeat" description="ANK" evidence="2">
    <location>
        <begin position="828"/>
        <end position="860"/>
    </location>
</feature>
<keyword evidence="6" id="KW-1185">Reference proteome</keyword>
<name>A0A9W9J2U3_9EURO</name>
<feature type="repeat" description="ANK" evidence="2">
    <location>
        <begin position="926"/>
        <end position="958"/>
    </location>
</feature>
<reference evidence="5" key="1">
    <citation type="submission" date="2022-11" db="EMBL/GenBank/DDBJ databases">
        <authorList>
            <person name="Petersen C."/>
        </authorList>
    </citation>
    <scope>NUCLEOTIDE SEQUENCE</scope>
    <source>
        <strain evidence="5">IBT 16849</strain>
    </source>
</reference>
<dbReference type="InterPro" id="IPR036770">
    <property type="entry name" value="Ankyrin_rpt-contain_sf"/>
</dbReference>
<protein>
    <recommendedName>
        <fullName evidence="7">NACHT domain-containing protein</fullName>
    </recommendedName>
</protein>
<feature type="domain" description="GPI inositol-deacylase winged helix" evidence="3">
    <location>
        <begin position="483"/>
        <end position="558"/>
    </location>
</feature>
<dbReference type="EMBL" id="JAPQKP010000005">
    <property type="protein sequence ID" value="KAJ5188211.1"/>
    <property type="molecule type" value="Genomic_DNA"/>
</dbReference>
<sequence length="988" mass="109744">MSFGFSLGDFVSVIVLANKLRRDFVGAPSQFNSISRECVHIVDIGHWLRTDIFLLYRVRGLTIILQDVDVQLPGYDINDHQRKQLQEISHSCGTLLKELQDAIRKYKVVEYCGTSIPKQARSIWKRMAWEPKDIGELRDRLLSNVTLLQSFLNAISSQTMAATKQTLEHLNQRQESNEQSSILEWLSAVDYTLQQRDFLDRRQEGTGQWLLASEEYKHWLHTRGATLFCPGIPGAGKTICSAILVEDLTTRFGDTPDVGIAYIYCNFNRQDEQQAQDLLSSLLKQLSQQRTIIPDVVKDLYKRYKTESTRPKFEKISEALQSVVSTYSNVFIVIDALDECESTCRTRVLGEIMKVHAGARANVFATSRPTDVHDMFKAGEILEIRAHEDDVRRYLDGNMFRLPGFVNRSPALQEEIMTVISRHVQGMFLLAQLYFESLIGRRSAKSTRTALERLSSGLDDYTYDEAYDDAMSRIQGQLGEQTDLAMQTLSWLACAARPLTSLELQHALAIEDGESSIDEENIPEVEDILAVCAGLVTVENESGIIRLVHYTTQEYLERKKDFLFPSAENDMARLCLVYLSFDTFGSGICESDEAFEERLKTHPFYSYAALHFDSHARAIKDLPSGVIEFLKDQPKVEASQQALRATKDPMREGWSQNYPLSGTLNGLHVAAYCGFQEAVVYFIQHGYPVDICRNGGWTALTFAVCCGHLNIIQFLLSSGADPNKSGESSTIPLSVAAQHGQEAVVELLLQWGADVDALCEWYGSALVAACDRGMLKTAEILLNNKANINVEGELYGTPLEAAASAGHWKIVTFLLEKGAEPNSQGRSGTDTALQSAALQGQEDIVQNLLSHRADVNQQAGPHGNALIAASMNGNQEIVQMLLDSGANINAEHDRGTALIAAVTKGKCHIVKMLLDNGADIHGRSRLHGTALHAAAAIGDSQIVQMLLNRGADSTIRAGFYKTPFRAAMMRGYLELASLLRTHGQQSSV</sequence>
<dbReference type="PROSITE" id="PS50088">
    <property type="entry name" value="ANK_REPEAT"/>
    <property type="match status" value="7"/>
</dbReference>
<dbReference type="InterPro" id="IPR027417">
    <property type="entry name" value="P-loop_NTPase"/>
</dbReference>
<keyword evidence="2" id="KW-0040">ANK repeat</keyword>
<feature type="repeat" description="ANK" evidence="2">
    <location>
        <begin position="861"/>
        <end position="893"/>
    </location>
</feature>
<comment type="caution">
    <text evidence="5">The sequence shown here is derived from an EMBL/GenBank/DDBJ whole genome shotgun (WGS) entry which is preliminary data.</text>
</comment>
<evidence type="ECO:0000313" key="6">
    <source>
        <dbReference type="Proteomes" id="UP001150879"/>
    </source>
</evidence>
<keyword evidence="1" id="KW-0677">Repeat</keyword>
<dbReference type="Pfam" id="PF24883">
    <property type="entry name" value="NPHP3_N"/>
    <property type="match status" value="1"/>
</dbReference>
<dbReference type="SMART" id="SM00248">
    <property type="entry name" value="ANK"/>
    <property type="match status" value="10"/>
</dbReference>
<reference evidence="5" key="2">
    <citation type="journal article" date="2023" name="IMA Fungus">
        <title>Comparative genomic study of the Penicillium genus elucidates a diverse pangenome and 15 lateral gene transfer events.</title>
        <authorList>
            <person name="Petersen C."/>
            <person name="Sorensen T."/>
            <person name="Nielsen M.R."/>
            <person name="Sondergaard T.E."/>
            <person name="Sorensen J.L."/>
            <person name="Fitzpatrick D.A."/>
            <person name="Frisvad J.C."/>
            <person name="Nielsen K.L."/>
        </authorList>
    </citation>
    <scope>NUCLEOTIDE SEQUENCE</scope>
    <source>
        <strain evidence="5">IBT 16849</strain>
    </source>
</reference>
<dbReference type="Pfam" id="PF00023">
    <property type="entry name" value="Ank"/>
    <property type="match status" value="1"/>
</dbReference>
<organism evidence="5 6">
    <name type="scientific">Penicillium cf. griseofulvum</name>
    <dbReference type="NCBI Taxonomy" id="2972120"/>
    <lineage>
        <taxon>Eukaryota</taxon>
        <taxon>Fungi</taxon>
        <taxon>Dikarya</taxon>
        <taxon>Ascomycota</taxon>
        <taxon>Pezizomycotina</taxon>
        <taxon>Eurotiomycetes</taxon>
        <taxon>Eurotiomycetidae</taxon>
        <taxon>Eurotiales</taxon>
        <taxon>Aspergillaceae</taxon>
        <taxon>Penicillium</taxon>
    </lineage>
</organism>
<feature type="domain" description="Nephrocystin 3-like N-terminal" evidence="4">
    <location>
        <begin position="205"/>
        <end position="368"/>
    </location>
</feature>
<evidence type="ECO:0008006" key="7">
    <source>
        <dbReference type="Google" id="ProtNLM"/>
    </source>
</evidence>
<dbReference type="InterPro" id="IPR002110">
    <property type="entry name" value="Ankyrin_rpt"/>
</dbReference>
<feature type="repeat" description="ANK" evidence="2">
    <location>
        <begin position="695"/>
        <end position="727"/>
    </location>
</feature>
<dbReference type="Pfam" id="PF22939">
    <property type="entry name" value="WHD_GPIID"/>
    <property type="match status" value="1"/>
</dbReference>
<dbReference type="OrthoDB" id="195446at2759"/>
<dbReference type="PROSITE" id="PS50297">
    <property type="entry name" value="ANK_REP_REGION"/>
    <property type="match status" value="6"/>
</dbReference>
<gene>
    <name evidence="5" type="ORF">N7472_007225</name>
</gene>
<evidence type="ECO:0000256" key="1">
    <source>
        <dbReference type="ARBA" id="ARBA00022737"/>
    </source>
</evidence>
<feature type="repeat" description="ANK" evidence="2">
    <location>
        <begin position="797"/>
        <end position="826"/>
    </location>
</feature>
<feature type="repeat" description="ANK" evidence="2">
    <location>
        <begin position="893"/>
        <end position="925"/>
    </location>
</feature>
<feature type="repeat" description="ANK" evidence="2">
    <location>
        <begin position="728"/>
        <end position="760"/>
    </location>
</feature>
<dbReference type="SUPFAM" id="SSF52540">
    <property type="entry name" value="P-loop containing nucleoside triphosphate hydrolases"/>
    <property type="match status" value="1"/>
</dbReference>
<dbReference type="Gene3D" id="3.40.50.300">
    <property type="entry name" value="P-loop containing nucleotide triphosphate hydrolases"/>
    <property type="match status" value="1"/>
</dbReference>
<dbReference type="PANTHER" id="PTHR10039:SF15">
    <property type="entry name" value="NACHT DOMAIN-CONTAINING PROTEIN"/>
    <property type="match status" value="1"/>
</dbReference>